<reference evidence="1" key="1">
    <citation type="journal article" date="2023" name="Science">
        <title>Elucidation of the pathway for biosynthesis of saponin adjuvants from the soapbark tree.</title>
        <authorList>
            <person name="Reed J."/>
            <person name="Orme A."/>
            <person name="El-Demerdash A."/>
            <person name="Owen C."/>
            <person name="Martin L.B.B."/>
            <person name="Misra R.C."/>
            <person name="Kikuchi S."/>
            <person name="Rejzek M."/>
            <person name="Martin A.C."/>
            <person name="Harkess A."/>
            <person name="Leebens-Mack J."/>
            <person name="Louveau T."/>
            <person name="Stephenson M.J."/>
            <person name="Osbourn A."/>
        </authorList>
    </citation>
    <scope>NUCLEOTIDE SEQUENCE</scope>
    <source>
        <strain evidence="1">S10</strain>
    </source>
</reference>
<dbReference type="InterPro" id="IPR038920">
    <property type="entry name" value="At3g05675-like"/>
</dbReference>
<keyword evidence="2" id="KW-1185">Reference proteome</keyword>
<gene>
    <name evidence="1" type="ORF">O6P43_031618</name>
</gene>
<name>A0AAD7KVP0_QUISA</name>
<comment type="caution">
    <text evidence="1">The sequence shown here is derived from an EMBL/GenBank/DDBJ whole genome shotgun (WGS) entry which is preliminary data.</text>
</comment>
<dbReference type="PANTHER" id="PTHR31060">
    <property type="entry name" value="OSJNBA0011J08.25 PROTEIN-RELATED"/>
    <property type="match status" value="1"/>
</dbReference>
<dbReference type="EMBL" id="JARAOO010000013">
    <property type="protein sequence ID" value="KAJ7946729.1"/>
    <property type="molecule type" value="Genomic_DNA"/>
</dbReference>
<proteinExistence type="predicted"/>
<accession>A0AAD7KVP0</accession>
<dbReference type="AlphaFoldDB" id="A0AAD7KVP0"/>
<dbReference type="PANTHER" id="PTHR31060:SF4">
    <property type="entry name" value="1,8-CINEOLE SYNTHASE"/>
    <property type="match status" value="1"/>
</dbReference>
<protein>
    <submittedName>
        <fullName evidence="1">1,8-cineole synthase</fullName>
    </submittedName>
</protein>
<organism evidence="1 2">
    <name type="scientific">Quillaja saponaria</name>
    <name type="common">Soap bark tree</name>
    <dbReference type="NCBI Taxonomy" id="32244"/>
    <lineage>
        <taxon>Eukaryota</taxon>
        <taxon>Viridiplantae</taxon>
        <taxon>Streptophyta</taxon>
        <taxon>Embryophyta</taxon>
        <taxon>Tracheophyta</taxon>
        <taxon>Spermatophyta</taxon>
        <taxon>Magnoliopsida</taxon>
        <taxon>eudicotyledons</taxon>
        <taxon>Gunneridae</taxon>
        <taxon>Pentapetalae</taxon>
        <taxon>rosids</taxon>
        <taxon>fabids</taxon>
        <taxon>Fabales</taxon>
        <taxon>Quillajaceae</taxon>
        <taxon>Quillaja</taxon>
    </lineage>
</organism>
<dbReference type="KEGG" id="qsa:O6P43_031618"/>
<evidence type="ECO:0000313" key="2">
    <source>
        <dbReference type="Proteomes" id="UP001163823"/>
    </source>
</evidence>
<dbReference type="Proteomes" id="UP001163823">
    <property type="component" value="Chromosome 13"/>
</dbReference>
<evidence type="ECO:0000313" key="1">
    <source>
        <dbReference type="EMBL" id="KAJ7946729.1"/>
    </source>
</evidence>
<sequence>MCFKVRTGVMNRLGCSMEKLAAEILWLGQKLAACGCAEEVVWKLAEASNLGWPALSAEPRLQGSLLKVSVFFFKQARDMDDKDETAEESNREEHRQTKLKMLTSWLPLLCVASNGTDIPVLSSGERAELERILEETIETLEPEKEQEQVLSLWLHHFTCSVSSDWPNLHASYTRWCNASRKLFLLQ</sequence>